<name>A0AAV5MSS3_9ROSI</name>
<proteinExistence type="predicted"/>
<accession>A0AAV5MSS3</accession>
<dbReference type="Proteomes" id="UP001054252">
    <property type="component" value="Unassembled WGS sequence"/>
</dbReference>
<protein>
    <submittedName>
        <fullName evidence="1">Uncharacterized protein</fullName>
    </submittedName>
</protein>
<evidence type="ECO:0000313" key="1">
    <source>
        <dbReference type="EMBL" id="GKV52644.1"/>
    </source>
</evidence>
<keyword evidence="2" id="KW-1185">Reference proteome</keyword>
<dbReference type="EMBL" id="BPVZ01000792">
    <property type="protein sequence ID" value="GKV52644.1"/>
    <property type="molecule type" value="Genomic_DNA"/>
</dbReference>
<reference evidence="1 2" key="1">
    <citation type="journal article" date="2021" name="Commun. Biol.">
        <title>The genome of Shorea leprosula (Dipterocarpaceae) highlights the ecological relevance of drought in aseasonal tropical rainforests.</title>
        <authorList>
            <person name="Ng K.K.S."/>
            <person name="Kobayashi M.J."/>
            <person name="Fawcett J.A."/>
            <person name="Hatakeyama M."/>
            <person name="Paape T."/>
            <person name="Ng C.H."/>
            <person name="Ang C.C."/>
            <person name="Tnah L.H."/>
            <person name="Lee C.T."/>
            <person name="Nishiyama T."/>
            <person name="Sese J."/>
            <person name="O'Brien M.J."/>
            <person name="Copetti D."/>
            <person name="Mohd Noor M.I."/>
            <person name="Ong R.C."/>
            <person name="Putra M."/>
            <person name="Sireger I.Z."/>
            <person name="Indrioko S."/>
            <person name="Kosugi Y."/>
            <person name="Izuno A."/>
            <person name="Isagi Y."/>
            <person name="Lee S.L."/>
            <person name="Shimizu K.K."/>
        </authorList>
    </citation>
    <scope>NUCLEOTIDE SEQUENCE [LARGE SCALE GENOMIC DNA]</scope>
    <source>
        <strain evidence="1">214</strain>
    </source>
</reference>
<evidence type="ECO:0000313" key="2">
    <source>
        <dbReference type="Proteomes" id="UP001054252"/>
    </source>
</evidence>
<gene>
    <name evidence="1" type="ORF">SLEP1_g59217</name>
</gene>
<feature type="non-terminal residue" evidence="1">
    <location>
        <position position="1"/>
    </location>
</feature>
<dbReference type="AlphaFoldDB" id="A0AAV5MSS3"/>
<sequence>VLLLISLAFAKRLPRSTSCYCLVPISSCFFSLVGSSTPRIRN</sequence>
<comment type="caution">
    <text evidence="1">The sequence shown here is derived from an EMBL/GenBank/DDBJ whole genome shotgun (WGS) entry which is preliminary data.</text>
</comment>
<organism evidence="1 2">
    <name type="scientific">Rubroshorea leprosula</name>
    <dbReference type="NCBI Taxonomy" id="152421"/>
    <lineage>
        <taxon>Eukaryota</taxon>
        <taxon>Viridiplantae</taxon>
        <taxon>Streptophyta</taxon>
        <taxon>Embryophyta</taxon>
        <taxon>Tracheophyta</taxon>
        <taxon>Spermatophyta</taxon>
        <taxon>Magnoliopsida</taxon>
        <taxon>eudicotyledons</taxon>
        <taxon>Gunneridae</taxon>
        <taxon>Pentapetalae</taxon>
        <taxon>rosids</taxon>
        <taxon>malvids</taxon>
        <taxon>Malvales</taxon>
        <taxon>Dipterocarpaceae</taxon>
        <taxon>Rubroshorea</taxon>
    </lineage>
</organism>